<proteinExistence type="predicted"/>
<dbReference type="AlphaFoldDB" id="A0A1W1E238"/>
<evidence type="ECO:0000313" key="1">
    <source>
        <dbReference type="EMBL" id="SFV87927.1"/>
    </source>
</evidence>
<organism evidence="1">
    <name type="scientific">hydrothermal vent metagenome</name>
    <dbReference type="NCBI Taxonomy" id="652676"/>
    <lineage>
        <taxon>unclassified sequences</taxon>
        <taxon>metagenomes</taxon>
        <taxon>ecological metagenomes</taxon>
    </lineage>
</organism>
<accession>A0A1W1E238</accession>
<dbReference type="EMBL" id="FPHZ01000108">
    <property type="protein sequence ID" value="SFV87927.1"/>
    <property type="molecule type" value="Genomic_DNA"/>
</dbReference>
<sequence length="100" mass="10965">MAKGKNNAHSSHFLPGNSTIITKYANTVPRKVTPMPTPTNKTAVERIKLESKFSEKCAHNSLSGSNQEKATTKIGSATNSASKLIPVFVFKHFFILAVYR</sequence>
<reference evidence="1" key="1">
    <citation type="submission" date="2016-10" db="EMBL/GenBank/DDBJ databases">
        <authorList>
            <person name="de Groot N.N."/>
        </authorList>
    </citation>
    <scope>NUCLEOTIDE SEQUENCE</scope>
</reference>
<protein>
    <submittedName>
        <fullName evidence="1">Uncharacterized protein</fullName>
    </submittedName>
</protein>
<gene>
    <name evidence="1" type="ORF">MNB_SUP05-SYMBIONT-5-255</name>
</gene>
<name>A0A1W1E238_9ZZZZ</name>